<dbReference type="PANTHER" id="PTHR41259:SF1">
    <property type="entry name" value="DOUBLE-STRAND BREAK REPAIR RAD50 ATPASE, PUTATIVE-RELATED"/>
    <property type="match status" value="1"/>
</dbReference>
<evidence type="ECO:0000313" key="4">
    <source>
        <dbReference type="EMBL" id="KRL55997.1"/>
    </source>
</evidence>
<keyword evidence="2" id="KW-0472">Membrane</keyword>
<keyword evidence="2" id="KW-1133">Transmembrane helix</keyword>
<name>A0A0R1RGA3_9LACO</name>
<dbReference type="InterPro" id="IPR038734">
    <property type="entry name" value="YhaN_AAA"/>
</dbReference>
<feature type="coiled-coil region" evidence="1">
    <location>
        <begin position="185"/>
        <end position="243"/>
    </location>
</feature>
<dbReference type="OrthoDB" id="9764467at2"/>
<dbReference type="InterPro" id="IPR027417">
    <property type="entry name" value="P-loop_NTPase"/>
</dbReference>
<dbReference type="PATRIC" id="fig|1423778.4.peg.609"/>
<evidence type="ECO:0000313" key="5">
    <source>
        <dbReference type="Proteomes" id="UP000051697"/>
    </source>
</evidence>
<protein>
    <recommendedName>
        <fullName evidence="3">YhaN AAA domain-containing protein</fullName>
    </recommendedName>
</protein>
<feature type="transmembrane region" description="Helical" evidence="2">
    <location>
        <begin position="406"/>
        <end position="423"/>
    </location>
</feature>
<keyword evidence="2" id="KW-0812">Transmembrane</keyword>
<feature type="coiled-coil region" evidence="1">
    <location>
        <begin position="560"/>
        <end position="594"/>
    </location>
</feature>
<evidence type="ECO:0000259" key="3">
    <source>
        <dbReference type="Pfam" id="PF13514"/>
    </source>
</evidence>
<feature type="coiled-coil region" evidence="1">
    <location>
        <begin position="333"/>
        <end position="384"/>
    </location>
</feature>
<feature type="coiled-coil region" evidence="1">
    <location>
        <begin position="634"/>
        <end position="705"/>
    </location>
</feature>
<dbReference type="Proteomes" id="UP000051697">
    <property type="component" value="Unassembled WGS sequence"/>
</dbReference>
<dbReference type="AlphaFoldDB" id="A0A0R1RGA3"/>
<dbReference type="PANTHER" id="PTHR41259">
    <property type="entry name" value="DOUBLE-STRAND BREAK REPAIR RAD50 ATPASE, PUTATIVE-RELATED"/>
    <property type="match status" value="1"/>
</dbReference>
<organism evidence="4 5">
    <name type="scientific">Paucilactobacillus oligofermentans DSM 15707 = LMG 22743</name>
    <dbReference type="NCBI Taxonomy" id="1423778"/>
    <lineage>
        <taxon>Bacteria</taxon>
        <taxon>Bacillati</taxon>
        <taxon>Bacillota</taxon>
        <taxon>Bacilli</taxon>
        <taxon>Lactobacillales</taxon>
        <taxon>Lactobacillaceae</taxon>
        <taxon>Paucilactobacillus</taxon>
    </lineage>
</organism>
<evidence type="ECO:0000256" key="1">
    <source>
        <dbReference type="SAM" id="Coils"/>
    </source>
</evidence>
<proteinExistence type="predicted"/>
<feature type="domain" description="YhaN AAA" evidence="3">
    <location>
        <begin position="1"/>
        <end position="206"/>
    </location>
</feature>
<dbReference type="RefSeq" id="WP_057889558.1">
    <property type="nucleotide sequence ID" value="NZ_AZFE01000030.1"/>
</dbReference>
<keyword evidence="5" id="KW-1185">Reference proteome</keyword>
<dbReference type="KEGG" id="lol:LACOL_0713"/>
<dbReference type="EMBL" id="AZFE01000030">
    <property type="protein sequence ID" value="KRL55997.1"/>
    <property type="molecule type" value="Genomic_DNA"/>
</dbReference>
<dbReference type="Gene3D" id="3.40.50.300">
    <property type="entry name" value="P-loop containing nucleotide triphosphate hydrolases"/>
    <property type="match status" value="2"/>
</dbReference>
<reference evidence="4 5" key="1">
    <citation type="journal article" date="2015" name="Genome Announc.">
        <title>Expanding the biotechnology potential of lactobacilli through comparative genomics of 213 strains and associated genera.</title>
        <authorList>
            <person name="Sun Z."/>
            <person name="Harris H.M."/>
            <person name="McCann A."/>
            <person name="Guo C."/>
            <person name="Argimon S."/>
            <person name="Zhang W."/>
            <person name="Yang X."/>
            <person name="Jeffery I.B."/>
            <person name="Cooney J.C."/>
            <person name="Kagawa T.F."/>
            <person name="Liu W."/>
            <person name="Song Y."/>
            <person name="Salvetti E."/>
            <person name="Wrobel A."/>
            <person name="Rasinkangas P."/>
            <person name="Parkhill J."/>
            <person name="Rea M.C."/>
            <person name="O'Sullivan O."/>
            <person name="Ritari J."/>
            <person name="Douillard F.P."/>
            <person name="Paul Ross R."/>
            <person name="Yang R."/>
            <person name="Briner A.E."/>
            <person name="Felis G.E."/>
            <person name="de Vos W.M."/>
            <person name="Barrangou R."/>
            <person name="Klaenhammer T.R."/>
            <person name="Caufield P.W."/>
            <person name="Cui Y."/>
            <person name="Zhang H."/>
            <person name="O'Toole P.W."/>
        </authorList>
    </citation>
    <scope>NUCLEOTIDE SEQUENCE [LARGE SCALE GENOMIC DNA]</scope>
    <source>
        <strain evidence="4 5">DSM 15707</strain>
    </source>
</reference>
<evidence type="ECO:0000256" key="2">
    <source>
        <dbReference type="SAM" id="Phobius"/>
    </source>
</evidence>
<dbReference type="SUPFAM" id="SSF52540">
    <property type="entry name" value="P-loop containing nucleoside triphosphate hydrolases"/>
    <property type="match status" value="1"/>
</dbReference>
<sequence length="853" mass="97679">MKITQIQIDGFGKWQSTNFNLSPNLQVIYGANEAGKSTLTQFILSVLFGFANHSGKNKYLQYIPKDTASYGGVILFEHEGQEYRLKRTKGKKVSGQVEFSTETGESLTEEQLAQIISPLNEELYRAILSFSQNDLNSIFDLTTDEIDATLQQMGTVGSAQWMKLVKNYEKSANAIYKDSGRVLPINVKLQEHQELQDRIDEAKLDYNRYHDLVEANNLDSIQKKELTKDLSNLQTKDNELEQLNRLMPIYKKLQGMGQVDTTDFNSDDEIKINQIVTKENELQRSIKQSESDLKVIDGQQYTSEKQKFYFEHLAEFEHVNREVPKIKQAIVSQQEMINELQLVNQELAKIKAKYQEFGLPKSLANEQKQVLDDLLSRKAKLLDQQDSILTTRSTQKNQAADTKSKAILFIGVAVVGIVLAILFTTLIMRILGVVLLIGGAIGWYLDSRKTNLSNDTSINDGDGLLAQVNNEITQFGKTNGLQDYSVNQWSTIQFESSQFDEQSRQVQILNQKLADIELIIDTFMAQNTELGTWIDGDHLANSLDKIEEYHDEQQHAVSLAQKNNEKRKLLTAQIDEQQQRLIKIAEDKQELLEQVGVNSIEEFNVKYRDQLTKIDMNADKKALAGQINGEQLTKLATYDDVKQLKKQLEQLRKKTSEIKVQRDELETNVNRRNLTIESIAKNGLLSELRQQLADLETEINELVVEWLHNQFASLWINQTLQAASSDRLPQIITQAKRYFKLLTDDRYIDIVLADGIKVMDEEHVEFEVGELSQGTAEQLYVALRFGFITVMNEKINFPLIIDDGFVNFDNSRKNRTIELLKELSDRSQVIYLTADDRILRMYNSEQVINLDEK</sequence>
<dbReference type="Pfam" id="PF13514">
    <property type="entry name" value="AAA_27"/>
    <property type="match status" value="1"/>
</dbReference>
<comment type="caution">
    <text evidence="4">The sequence shown here is derived from an EMBL/GenBank/DDBJ whole genome shotgun (WGS) entry which is preliminary data.</text>
</comment>
<accession>A0A0R1RGA3</accession>
<keyword evidence="1" id="KW-0175">Coiled coil</keyword>
<dbReference type="STRING" id="1423778.FC70_GL000582"/>
<gene>
    <name evidence="4" type="ORF">FC70_GL000582</name>
</gene>